<reference evidence="2" key="1">
    <citation type="journal article" date="2014" name="Front. Microbiol.">
        <title>High frequency of phylogenetically diverse reductive dehalogenase-homologous genes in deep subseafloor sedimentary metagenomes.</title>
        <authorList>
            <person name="Kawai M."/>
            <person name="Futagami T."/>
            <person name="Toyoda A."/>
            <person name="Takaki Y."/>
            <person name="Nishi S."/>
            <person name="Hori S."/>
            <person name="Arai W."/>
            <person name="Tsubouchi T."/>
            <person name="Morono Y."/>
            <person name="Uchiyama I."/>
            <person name="Ito T."/>
            <person name="Fujiyama A."/>
            <person name="Inagaki F."/>
            <person name="Takami H."/>
        </authorList>
    </citation>
    <scope>NUCLEOTIDE SEQUENCE</scope>
    <source>
        <strain evidence="2">Expedition CK06-06</strain>
    </source>
</reference>
<accession>X1BC42</accession>
<evidence type="ECO:0000259" key="1">
    <source>
        <dbReference type="Pfam" id="PF00149"/>
    </source>
</evidence>
<evidence type="ECO:0000313" key="2">
    <source>
        <dbReference type="EMBL" id="GAG81713.1"/>
    </source>
</evidence>
<dbReference type="PANTHER" id="PTHR45867:SF3">
    <property type="entry name" value="ACID PHOSPHATASE TYPE 7"/>
    <property type="match status" value="1"/>
</dbReference>
<proteinExistence type="predicted"/>
<feature type="non-terminal residue" evidence="2">
    <location>
        <position position="1"/>
    </location>
</feature>
<dbReference type="Gene3D" id="3.60.21.10">
    <property type="match status" value="1"/>
</dbReference>
<dbReference type="AlphaFoldDB" id="X1BC42"/>
<dbReference type="SUPFAM" id="SSF56300">
    <property type="entry name" value="Metallo-dependent phosphatases"/>
    <property type="match status" value="1"/>
</dbReference>
<organism evidence="2">
    <name type="scientific">marine sediment metagenome</name>
    <dbReference type="NCBI Taxonomy" id="412755"/>
    <lineage>
        <taxon>unclassified sequences</taxon>
        <taxon>metagenomes</taxon>
        <taxon>ecological metagenomes</taxon>
    </lineage>
</organism>
<name>X1BC42_9ZZZZ</name>
<protein>
    <recommendedName>
        <fullName evidence="1">Calcineurin-like phosphoesterase domain-containing protein</fullName>
    </recommendedName>
</protein>
<dbReference type="Pfam" id="PF00149">
    <property type="entry name" value="Metallophos"/>
    <property type="match status" value="1"/>
</dbReference>
<feature type="domain" description="Calcineurin-like phosphoesterase" evidence="1">
    <location>
        <begin position="24"/>
        <end position="218"/>
    </location>
</feature>
<sequence length="269" mass="30587">STDPTNGKLLYFTTDKLNKDKTKCVVIADMHGQASKIGKLLEDVNWDETDFVVSNGDFVSNLNYENDLFDGGIDTCVDIFAKEIPLYFIRGNHETRGIMAHKLKSYFYCPQNKFYYTFSSGSTLFIVLDGGEDKPDSALEYSGLVDFDSYRTKEAEWLKKVTESDKFKNAEHIIVFNHVPPFTKKAFWHGDAEVREKLVPILNNAGIDLMICGHTHRYSFQEKKSGENNFPILTIDAKSRLDLTIDSSGINATIFDINKKVQTQLSFEK</sequence>
<dbReference type="InterPro" id="IPR004843">
    <property type="entry name" value="Calcineurin-like_PHP"/>
</dbReference>
<gene>
    <name evidence="2" type="ORF">S01H4_29624</name>
</gene>
<dbReference type="GO" id="GO:0016787">
    <property type="term" value="F:hydrolase activity"/>
    <property type="evidence" value="ECO:0007669"/>
    <property type="project" value="InterPro"/>
</dbReference>
<dbReference type="PANTHER" id="PTHR45867">
    <property type="entry name" value="PURPLE ACID PHOSPHATASE"/>
    <property type="match status" value="1"/>
</dbReference>
<comment type="caution">
    <text evidence="2">The sequence shown here is derived from an EMBL/GenBank/DDBJ whole genome shotgun (WGS) entry which is preliminary data.</text>
</comment>
<dbReference type="EMBL" id="BART01015221">
    <property type="protein sequence ID" value="GAG81713.1"/>
    <property type="molecule type" value="Genomic_DNA"/>
</dbReference>
<dbReference type="InterPro" id="IPR029052">
    <property type="entry name" value="Metallo-depent_PP-like"/>
</dbReference>